<evidence type="ECO:0000256" key="10">
    <source>
        <dbReference type="ARBA" id="ARBA00093448"/>
    </source>
</evidence>
<dbReference type="PANTHER" id="PTHR37425">
    <property type="match status" value="1"/>
</dbReference>
<evidence type="ECO:0000256" key="3">
    <source>
        <dbReference type="ARBA" id="ARBA00022670"/>
    </source>
</evidence>
<dbReference type="PANTHER" id="PTHR37425:SF1">
    <property type="entry name" value="OUTER MEMBRANE PROTEIN"/>
    <property type="match status" value="1"/>
</dbReference>
<evidence type="ECO:0000256" key="11">
    <source>
        <dbReference type="ARBA" id="ARBA00093666"/>
    </source>
</evidence>
<accession>A0A967C458</accession>
<evidence type="ECO:0000256" key="2">
    <source>
        <dbReference type="ARBA" id="ARBA00004776"/>
    </source>
</evidence>
<evidence type="ECO:0000256" key="5">
    <source>
        <dbReference type="ARBA" id="ARBA00022729"/>
    </source>
</evidence>
<comment type="caution">
    <text evidence="12">The sequence shown here is derived from an EMBL/GenBank/DDBJ whole genome shotgun (WGS) entry which is preliminary data.</text>
</comment>
<evidence type="ECO:0000256" key="8">
    <source>
        <dbReference type="ARBA" id="ARBA00023049"/>
    </source>
</evidence>
<evidence type="ECO:0000256" key="6">
    <source>
        <dbReference type="ARBA" id="ARBA00022801"/>
    </source>
</evidence>
<evidence type="ECO:0000256" key="4">
    <source>
        <dbReference type="ARBA" id="ARBA00022723"/>
    </source>
</evidence>
<sequence>MDQKAHPLLIGAASRRRFLTRVATGAAALTTAGLVPGLAFGAKTPLPDTRSLAFRSLHTGEEVGATYLRGGVVEAGGLEKLNHVLRDWRSGEVWEMDHQLLDLLFALRHKMDSKAPFELISGYRSPKTNAGLAAKSNGVAKRSLHMRGMAVDIRLPERDLKALHKTALALQGGGVGLYSKSGFLHVDTGRVRRWGA</sequence>
<dbReference type="EMBL" id="JAAQPH010000004">
    <property type="protein sequence ID" value="NIA68229.1"/>
    <property type="molecule type" value="Genomic_DNA"/>
</dbReference>
<evidence type="ECO:0000313" key="12">
    <source>
        <dbReference type="EMBL" id="NIA68229.1"/>
    </source>
</evidence>
<keyword evidence="4" id="KW-0479">Metal-binding</keyword>
<keyword evidence="7" id="KW-0862">Zinc</keyword>
<keyword evidence="6" id="KW-0378">Hydrolase</keyword>
<comment type="cofactor">
    <cofactor evidence="1">
        <name>Zn(2+)</name>
        <dbReference type="ChEBI" id="CHEBI:29105"/>
    </cofactor>
</comment>
<keyword evidence="13" id="KW-1185">Reference proteome</keyword>
<dbReference type="RefSeq" id="WP_167222608.1">
    <property type="nucleotide sequence ID" value="NZ_JAAQPH010000004.1"/>
</dbReference>
<dbReference type="GO" id="GO:0008237">
    <property type="term" value="F:metallopeptidase activity"/>
    <property type="evidence" value="ECO:0007669"/>
    <property type="project" value="UniProtKB-KW"/>
</dbReference>
<dbReference type="InterPro" id="IPR010275">
    <property type="entry name" value="MepK"/>
</dbReference>
<dbReference type="PROSITE" id="PS51318">
    <property type="entry name" value="TAT"/>
    <property type="match status" value="1"/>
</dbReference>
<keyword evidence="5" id="KW-0732">Signal</keyword>
<evidence type="ECO:0000313" key="13">
    <source>
        <dbReference type="Proteomes" id="UP000761264"/>
    </source>
</evidence>
<dbReference type="Gene3D" id="3.30.1380.10">
    <property type="match status" value="1"/>
</dbReference>
<dbReference type="GO" id="GO:0071555">
    <property type="term" value="P:cell wall organization"/>
    <property type="evidence" value="ECO:0007669"/>
    <property type="project" value="UniProtKB-KW"/>
</dbReference>
<proteinExistence type="inferred from homology"/>
<dbReference type="AlphaFoldDB" id="A0A967C458"/>
<evidence type="ECO:0000256" key="1">
    <source>
        <dbReference type="ARBA" id="ARBA00001947"/>
    </source>
</evidence>
<organism evidence="12 13">
    <name type="scientific">Pelagibius litoralis</name>
    <dbReference type="NCBI Taxonomy" id="374515"/>
    <lineage>
        <taxon>Bacteria</taxon>
        <taxon>Pseudomonadati</taxon>
        <taxon>Pseudomonadota</taxon>
        <taxon>Alphaproteobacteria</taxon>
        <taxon>Rhodospirillales</taxon>
        <taxon>Rhodovibrionaceae</taxon>
        <taxon>Pelagibius</taxon>
    </lineage>
</organism>
<comment type="similarity">
    <text evidence="10">Belongs to the peptidase M15 family.</text>
</comment>
<dbReference type="InterPro" id="IPR009045">
    <property type="entry name" value="Zn_M74/Hedgehog-like"/>
</dbReference>
<keyword evidence="8" id="KW-0482">Metalloprotease</keyword>
<dbReference type="Pfam" id="PF05951">
    <property type="entry name" value="Peptidase_M15_2"/>
    <property type="match status" value="1"/>
</dbReference>
<evidence type="ECO:0000256" key="7">
    <source>
        <dbReference type="ARBA" id="ARBA00022833"/>
    </source>
</evidence>
<reference evidence="12" key="1">
    <citation type="submission" date="2020-03" db="EMBL/GenBank/DDBJ databases">
        <title>Genome of Pelagibius litoralis DSM 21314T.</title>
        <authorList>
            <person name="Wang G."/>
        </authorList>
    </citation>
    <scope>NUCLEOTIDE SEQUENCE</scope>
    <source>
        <strain evidence="12">DSM 21314</strain>
    </source>
</reference>
<dbReference type="InterPro" id="IPR019546">
    <property type="entry name" value="TAT_signal_bac_arc"/>
</dbReference>
<dbReference type="GO" id="GO:0006508">
    <property type="term" value="P:proteolysis"/>
    <property type="evidence" value="ECO:0007669"/>
    <property type="project" value="UniProtKB-KW"/>
</dbReference>
<dbReference type="SUPFAM" id="SSF55166">
    <property type="entry name" value="Hedgehog/DD-peptidase"/>
    <property type="match status" value="1"/>
</dbReference>
<keyword evidence="9" id="KW-0961">Cell wall biogenesis/degradation</keyword>
<dbReference type="GO" id="GO:0046872">
    <property type="term" value="F:metal ion binding"/>
    <property type="evidence" value="ECO:0007669"/>
    <property type="project" value="UniProtKB-KW"/>
</dbReference>
<dbReference type="NCBIfam" id="TIGR01409">
    <property type="entry name" value="TAT_signal_seq"/>
    <property type="match status" value="1"/>
</dbReference>
<comment type="pathway">
    <text evidence="2">Cell wall biogenesis; cell wall polysaccharide biosynthesis.</text>
</comment>
<dbReference type="CDD" id="cd14844">
    <property type="entry name" value="Zn-DD-carboxypeptidase_like"/>
    <property type="match status" value="1"/>
</dbReference>
<evidence type="ECO:0000256" key="9">
    <source>
        <dbReference type="ARBA" id="ARBA00023316"/>
    </source>
</evidence>
<keyword evidence="3" id="KW-0645">Protease</keyword>
<dbReference type="Proteomes" id="UP000761264">
    <property type="component" value="Unassembled WGS sequence"/>
</dbReference>
<protein>
    <recommendedName>
        <fullName evidence="11">Murein endopeptidase K</fullName>
    </recommendedName>
</protein>
<gene>
    <name evidence="12" type="ORF">HBA54_06455</name>
</gene>
<dbReference type="InterPro" id="IPR006311">
    <property type="entry name" value="TAT_signal"/>
</dbReference>
<name>A0A967C458_9PROT</name>